<organism evidence="1 2">
    <name type="scientific">Gossypium mustelinum</name>
    <name type="common">Cotton</name>
    <name type="synonym">Gossypium caicoense</name>
    <dbReference type="NCBI Taxonomy" id="34275"/>
    <lineage>
        <taxon>Eukaryota</taxon>
        <taxon>Viridiplantae</taxon>
        <taxon>Streptophyta</taxon>
        <taxon>Embryophyta</taxon>
        <taxon>Tracheophyta</taxon>
        <taxon>Spermatophyta</taxon>
        <taxon>Magnoliopsida</taxon>
        <taxon>eudicotyledons</taxon>
        <taxon>Gunneridae</taxon>
        <taxon>Pentapetalae</taxon>
        <taxon>rosids</taxon>
        <taxon>malvids</taxon>
        <taxon>Malvales</taxon>
        <taxon>Malvaceae</taxon>
        <taxon>Malvoideae</taxon>
        <taxon>Gossypium</taxon>
    </lineage>
</organism>
<dbReference type="Proteomes" id="UP000323597">
    <property type="component" value="Chromosome D12"/>
</dbReference>
<gene>
    <name evidence="1" type="ORF">E1A91_D12G108200v1</name>
</gene>
<keyword evidence="2" id="KW-1185">Reference proteome</keyword>
<name>A0A5D2SCK7_GOSMU</name>
<proteinExistence type="predicted"/>
<evidence type="ECO:0000313" key="2">
    <source>
        <dbReference type="Proteomes" id="UP000323597"/>
    </source>
</evidence>
<protein>
    <submittedName>
        <fullName evidence="1">Uncharacterized protein</fullName>
    </submittedName>
</protein>
<evidence type="ECO:0000313" key="1">
    <source>
        <dbReference type="EMBL" id="TYI50536.1"/>
    </source>
</evidence>
<dbReference type="EMBL" id="CM017660">
    <property type="protein sequence ID" value="TYI50536.1"/>
    <property type="molecule type" value="Genomic_DNA"/>
</dbReference>
<accession>A0A5D2SCK7</accession>
<reference evidence="1 2" key="1">
    <citation type="submission" date="2019-07" db="EMBL/GenBank/DDBJ databases">
        <title>WGS assembly of Gossypium mustelinum.</title>
        <authorList>
            <person name="Chen Z.J."/>
            <person name="Sreedasyam A."/>
            <person name="Ando A."/>
            <person name="Song Q."/>
            <person name="De L."/>
            <person name="Hulse-Kemp A."/>
            <person name="Ding M."/>
            <person name="Ye W."/>
            <person name="Kirkbride R."/>
            <person name="Jenkins J."/>
            <person name="Plott C."/>
            <person name="Lovell J."/>
            <person name="Lin Y.-M."/>
            <person name="Vaughn R."/>
            <person name="Liu B."/>
            <person name="Li W."/>
            <person name="Simpson S."/>
            <person name="Scheffler B."/>
            <person name="Saski C."/>
            <person name="Grover C."/>
            <person name="Hu G."/>
            <person name="Conover J."/>
            <person name="Carlson J."/>
            <person name="Shu S."/>
            <person name="Boston L."/>
            <person name="Williams M."/>
            <person name="Peterson D."/>
            <person name="Mcgee K."/>
            <person name="Jones D."/>
            <person name="Wendel J."/>
            <person name="Stelly D."/>
            <person name="Grimwood J."/>
            <person name="Schmutz J."/>
        </authorList>
    </citation>
    <scope>NUCLEOTIDE SEQUENCE [LARGE SCALE GENOMIC DNA]</scope>
    <source>
        <strain evidence="1">1408120.09</strain>
    </source>
</reference>
<dbReference type="AlphaFoldDB" id="A0A5D2SCK7"/>
<sequence length="133" mass="15864">MDEDINDMLERLKFSEEESKRLISTKQNNENLQGYEAWAVGKIMAKEKLNQEAMYRVLKSLWFTKDEVSFVALNEDVILEKIENVEVRSRILNLMPWFFNQCLFPMLPFIKGQELDGYDFNITPFWIMIFNIP</sequence>